<protein>
    <submittedName>
        <fullName evidence="5">Acyl-CoA N-acyltransferase</fullName>
    </submittedName>
</protein>
<dbReference type="InterPro" id="IPR051016">
    <property type="entry name" value="Diverse_Substrate_AcTransf"/>
</dbReference>
<dbReference type="PROSITE" id="PS51186">
    <property type="entry name" value="GNAT"/>
    <property type="match status" value="1"/>
</dbReference>
<evidence type="ECO:0000256" key="3">
    <source>
        <dbReference type="ARBA" id="ARBA00023315"/>
    </source>
</evidence>
<keyword evidence="6" id="KW-1185">Reference proteome</keyword>
<sequence length="176" mass="20111">MNASEKRKYHIRTAEPKDIDVILQMIIELAVYEKEPDAVKATPELLQKNLFEDKYANAILAFSGDIPGEGQPMGLALYFFNFSTWTGRPGLYLEDLYVKPEYRGSGLGKALFGRLGAIAQEKGCPRLDWSVLKWNQPSIDFYEKALHAKPMSEWLGMRLEEEGINNLKKFDKAYEN</sequence>
<keyword evidence="3 5" id="KW-0012">Acyltransferase</keyword>
<dbReference type="PANTHER" id="PTHR10545:SF29">
    <property type="entry name" value="GH14572P-RELATED"/>
    <property type="match status" value="1"/>
</dbReference>
<dbReference type="OrthoDB" id="7305308at2759"/>
<accession>A0A550CFL1</accession>
<evidence type="ECO:0000256" key="1">
    <source>
        <dbReference type="ARBA" id="ARBA00008694"/>
    </source>
</evidence>
<dbReference type="InterPro" id="IPR000182">
    <property type="entry name" value="GNAT_dom"/>
</dbReference>
<dbReference type="Pfam" id="PF00583">
    <property type="entry name" value="Acetyltransf_1"/>
    <property type="match status" value="1"/>
</dbReference>
<comment type="caution">
    <text evidence="5">The sequence shown here is derived from an EMBL/GenBank/DDBJ whole genome shotgun (WGS) entry which is preliminary data.</text>
</comment>
<gene>
    <name evidence="5" type="ORF">BD626DRAFT_494692</name>
</gene>
<dbReference type="SUPFAM" id="SSF55729">
    <property type="entry name" value="Acyl-CoA N-acyltransferases (Nat)"/>
    <property type="match status" value="1"/>
</dbReference>
<dbReference type="STRING" id="97359.A0A550CFL1"/>
<organism evidence="5 6">
    <name type="scientific">Schizophyllum amplum</name>
    <dbReference type="NCBI Taxonomy" id="97359"/>
    <lineage>
        <taxon>Eukaryota</taxon>
        <taxon>Fungi</taxon>
        <taxon>Dikarya</taxon>
        <taxon>Basidiomycota</taxon>
        <taxon>Agaricomycotina</taxon>
        <taxon>Agaricomycetes</taxon>
        <taxon>Agaricomycetidae</taxon>
        <taxon>Agaricales</taxon>
        <taxon>Schizophyllaceae</taxon>
        <taxon>Schizophyllum</taxon>
    </lineage>
</organism>
<dbReference type="EMBL" id="VDMD01000009">
    <property type="protein sequence ID" value="TRM63564.1"/>
    <property type="molecule type" value="Genomic_DNA"/>
</dbReference>
<keyword evidence="2 5" id="KW-0808">Transferase</keyword>
<evidence type="ECO:0000259" key="4">
    <source>
        <dbReference type="PROSITE" id="PS51186"/>
    </source>
</evidence>
<comment type="similarity">
    <text evidence="1">Belongs to the acetyltransferase family.</text>
</comment>
<reference evidence="5 6" key="1">
    <citation type="journal article" date="2019" name="New Phytol.">
        <title>Comparative genomics reveals unique wood-decay strategies and fruiting body development in the Schizophyllaceae.</title>
        <authorList>
            <person name="Almasi E."/>
            <person name="Sahu N."/>
            <person name="Krizsan K."/>
            <person name="Balint B."/>
            <person name="Kovacs G.M."/>
            <person name="Kiss B."/>
            <person name="Cseklye J."/>
            <person name="Drula E."/>
            <person name="Henrissat B."/>
            <person name="Nagy I."/>
            <person name="Chovatia M."/>
            <person name="Adam C."/>
            <person name="LaButti K."/>
            <person name="Lipzen A."/>
            <person name="Riley R."/>
            <person name="Grigoriev I.V."/>
            <person name="Nagy L.G."/>
        </authorList>
    </citation>
    <scope>NUCLEOTIDE SEQUENCE [LARGE SCALE GENOMIC DNA]</scope>
    <source>
        <strain evidence="5 6">NL-1724</strain>
    </source>
</reference>
<evidence type="ECO:0000313" key="6">
    <source>
        <dbReference type="Proteomes" id="UP000320762"/>
    </source>
</evidence>
<dbReference type="FunFam" id="3.40.630.30:FF:000064">
    <property type="entry name" value="GNAT family acetyltransferase"/>
    <property type="match status" value="1"/>
</dbReference>
<name>A0A550CFL1_9AGAR</name>
<dbReference type="CDD" id="cd04301">
    <property type="entry name" value="NAT_SF"/>
    <property type="match status" value="1"/>
</dbReference>
<feature type="domain" description="N-acetyltransferase" evidence="4">
    <location>
        <begin position="9"/>
        <end position="176"/>
    </location>
</feature>
<dbReference type="GO" id="GO:0008080">
    <property type="term" value="F:N-acetyltransferase activity"/>
    <property type="evidence" value="ECO:0007669"/>
    <property type="project" value="UniProtKB-ARBA"/>
</dbReference>
<proteinExistence type="inferred from homology"/>
<dbReference type="InterPro" id="IPR016181">
    <property type="entry name" value="Acyl_CoA_acyltransferase"/>
</dbReference>
<dbReference type="PANTHER" id="PTHR10545">
    <property type="entry name" value="DIAMINE N-ACETYLTRANSFERASE"/>
    <property type="match status" value="1"/>
</dbReference>
<dbReference type="Gene3D" id="3.40.630.30">
    <property type="match status" value="1"/>
</dbReference>
<dbReference type="Proteomes" id="UP000320762">
    <property type="component" value="Unassembled WGS sequence"/>
</dbReference>
<evidence type="ECO:0000313" key="5">
    <source>
        <dbReference type="EMBL" id="TRM63564.1"/>
    </source>
</evidence>
<dbReference type="AlphaFoldDB" id="A0A550CFL1"/>
<evidence type="ECO:0000256" key="2">
    <source>
        <dbReference type="ARBA" id="ARBA00022679"/>
    </source>
</evidence>